<dbReference type="PANTHER" id="PTHR42792">
    <property type="entry name" value="FLAGELLIN"/>
    <property type="match status" value="1"/>
</dbReference>
<evidence type="ECO:0000256" key="3">
    <source>
        <dbReference type="ARBA" id="ARBA00005709"/>
    </source>
</evidence>
<dbReference type="GO" id="GO:0005198">
    <property type="term" value="F:structural molecule activity"/>
    <property type="evidence" value="ECO:0007669"/>
    <property type="project" value="InterPro"/>
</dbReference>
<dbReference type="InterPro" id="IPR001029">
    <property type="entry name" value="Flagellin_N"/>
</dbReference>
<evidence type="ECO:0000313" key="9">
    <source>
        <dbReference type="EMBL" id="SMY31801.1"/>
    </source>
</evidence>
<feature type="domain" description="Flagellin C-terminal" evidence="8">
    <location>
        <begin position="339"/>
        <end position="419"/>
    </location>
</feature>
<dbReference type="InterPro" id="IPR013384">
    <property type="entry name" value="Flagell_FlgL"/>
</dbReference>
<dbReference type="EMBL" id="FYAJ01000001">
    <property type="protein sequence ID" value="SMY31801.1"/>
    <property type="molecule type" value="Genomic_DNA"/>
</dbReference>
<dbReference type="PANTHER" id="PTHR42792:SF1">
    <property type="entry name" value="FLAGELLAR HOOK-ASSOCIATED PROTEIN 3"/>
    <property type="match status" value="1"/>
</dbReference>
<dbReference type="GO" id="GO:0005576">
    <property type="term" value="C:extracellular region"/>
    <property type="evidence" value="ECO:0007669"/>
    <property type="project" value="UniProtKB-SubCell"/>
</dbReference>
<name>A0A1Y6M987_9GAMM</name>
<comment type="subcellular location">
    <subcellularLocation>
        <location evidence="1">Bacterial flagellum</location>
    </subcellularLocation>
    <subcellularLocation>
        <location evidence="2">Secreted</location>
    </subcellularLocation>
</comment>
<dbReference type="SUPFAM" id="SSF64518">
    <property type="entry name" value="Phase 1 flagellin"/>
    <property type="match status" value="1"/>
</dbReference>
<evidence type="ECO:0000256" key="6">
    <source>
        <dbReference type="SAM" id="Coils"/>
    </source>
</evidence>
<keyword evidence="9" id="KW-0969">Cilium</keyword>
<dbReference type="GO" id="GO:0071973">
    <property type="term" value="P:bacterial-type flagellum-dependent cell motility"/>
    <property type="evidence" value="ECO:0007669"/>
    <property type="project" value="InterPro"/>
</dbReference>
<evidence type="ECO:0000256" key="4">
    <source>
        <dbReference type="ARBA" id="ARBA00022525"/>
    </source>
</evidence>
<dbReference type="InterPro" id="IPR046358">
    <property type="entry name" value="Flagellin_C"/>
</dbReference>
<feature type="domain" description="Flagellin N-terminal" evidence="7">
    <location>
        <begin position="5"/>
        <end position="142"/>
    </location>
</feature>
<dbReference type="Gene3D" id="1.20.1330.10">
    <property type="entry name" value="f41 fragment of flagellin, N-terminal domain"/>
    <property type="match status" value="2"/>
</dbReference>
<reference evidence="10" key="1">
    <citation type="submission" date="2017-06" db="EMBL/GenBank/DDBJ databases">
        <authorList>
            <person name="Rodrigo-Torres L."/>
            <person name="Arahal R.D."/>
            <person name="Lucena T."/>
        </authorList>
    </citation>
    <scope>NUCLEOTIDE SEQUENCE [LARGE SCALE GENOMIC DNA]</scope>
    <source>
        <strain evidence="10">CECT 9192</strain>
    </source>
</reference>
<evidence type="ECO:0000259" key="7">
    <source>
        <dbReference type="Pfam" id="PF00669"/>
    </source>
</evidence>
<keyword evidence="4" id="KW-0964">Secreted</keyword>
<evidence type="ECO:0000256" key="5">
    <source>
        <dbReference type="ARBA" id="ARBA00023143"/>
    </source>
</evidence>
<keyword evidence="6" id="KW-0175">Coiled coil</keyword>
<sequence>MINRVSTASQYQNLTSNLMRKQGELNQTNGQLSSGKRVETAGDDPVSSVTIQNYRQQLTQIDQYNSAITLANNRLQTMETAIAGVEDNLGATKQKVLGMINGAMASNDRTAFKDELISLRDGLLELANSRDEAGNYVFAGNQSDTKPFMEATDGSMNYHGDNQSRYAQIDKSVNVKTSLPGDQLFTDIPNSYGDFRPVFSDKTATAGGLTDGSKLHLLSATTSDFSTAETIEVSFKESDKVDKDGNRVMQYSLKIGGKEVVTDASYDPQQGISYKDPAVADSATLNLQFDGISSGDSITLKPAQTINIFDSIQSAIDNAERPTSSPAAEANLQRVIDDLDSGFVHMNQQRSEVGTIMQQVDRQLEQHLDFELTLNQAQSGLEDLDYSKAIMDMNQQMMALQASQQAFGQTKQLSLFNYI</sequence>
<dbReference type="InterPro" id="IPR001492">
    <property type="entry name" value="Flagellin"/>
</dbReference>
<evidence type="ECO:0000256" key="2">
    <source>
        <dbReference type="ARBA" id="ARBA00004613"/>
    </source>
</evidence>
<evidence type="ECO:0000259" key="8">
    <source>
        <dbReference type="Pfam" id="PF00700"/>
    </source>
</evidence>
<dbReference type="NCBIfam" id="TIGR02550">
    <property type="entry name" value="flagell_flgL"/>
    <property type="match status" value="1"/>
</dbReference>
<accession>A0A1Y6M987</accession>
<dbReference type="Pfam" id="PF00700">
    <property type="entry name" value="Flagellin_C"/>
    <property type="match status" value="1"/>
</dbReference>
<dbReference type="GO" id="GO:0009424">
    <property type="term" value="C:bacterial-type flagellum hook"/>
    <property type="evidence" value="ECO:0007669"/>
    <property type="project" value="InterPro"/>
</dbReference>
<dbReference type="Pfam" id="PF00669">
    <property type="entry name" value="Flagellin_N"/>
    <property type="match status" value="1"/>
</dbReference>
<organism evidence="9 10">
    <name type="scientific">Photobacterium andalusiense</name>
    <dbReference type="NCBI Taxonomy" id="2204296"/>
    <lineage>
        <taxon>Bacteria</taxon>
        <taxon>Pseudomonadati</taxon>
        <taxon>Pseudomonadota</taxon>
        <taxon>Gammaproteobacteria</taxon>
        <taxon>Vibrionales</taxon>
        <taxon>Vibrionaceae</taxon>
        <taxon>Photobacterium</taxon>
    </lineage>
</organism>
<comment type="similarity">
    <text evidence="3">Belongs to the bacterial flagellin family.</text>
</comment>
<feature type="coiled-coil region" evidence="6">
    <location>
        <begin position="61"/>
        <end position="88"/>
    </location>
</feature>
<protein>
    <submittedName>
        <fullName evidence="9">Flagellar hook-associated protein 3</fullName>
    </submittedName>
</protein>
<dbReference type="RefSeq" id="WP_087852119.1">
    <property type="nucleotide sequence ID" value="NZ_FYAJ01000001.1"/>
</dbReference>
<keyword evidence="9" id="KW-0966">Cell projection</keyword>
<dbReference type="AlphaFoldDB" id="A0A1Y6M987"/>
<gene>
    <name evidence="9" type="primary">flgL</name>
    <name evidence="9" type="ORF">PAND9192_00113</name>
</gene>
<keyword evidence="9" id="KW-0282">Flagellum</keyword>
<proteinExistence type="inferred from homology"/>
<evidence type="ECO:0000256" key="1">
    <source>
        <dbReference type="ARBA" id="ARBA00004365"/>
    </source>
</evidence>
<keyword evidence="10" id="KW-1185">Reference proteome</keyword>
<evidence type="ECO:0000313" key="10">
    <source>
        <dbReference type="Proteomes" id="UP000195719"/>
    </source>
</evidence>
<dbReference type="Proteomes" id="UP000195719">
    <property type="component" value="Unassembled WGS sequence"/>
</dbReference>
<keyword evidence="5" id="KW-0975">Bacterial flagellum</keyword>